<reference evidence="1 2" key="1">
    <citation type="submission" date="2021-06" db="EMBL/GenBank/DDBJ databases">
        <title>Caerostris extrusa draft genome.</title>
        <authorList>
            <person name="Kono N."/>
            <person name="Arakawa K."/>
        </authorList>
    </citation>
    <scope>NUCLEOTIDE SEQUENCE [LARGE SCALE GENOMIC DNA]</scope>
</reference>
<accession>A0AAV4UFE9</accession>
<gene>
    <name evidence="1" type="ORF">CEXT_260481</name>
</gene>
<dbReference type="AlphaFoldDB" id="A0AAV4UFE9"/>
<protein>
    <submittedName>
        <fullName evidence="1">Uncharacterized protein</fullName>
    </submittedName>
</protein>
<dbReference type="Proteomes" id="UP001054945">
    <property type="component" value="Unassembled WGS sequence"/>
</dbReference>
<evidence type="ECO:0000313" key="2">
    <source>
        <dbReference type="Proteomes" id="UP001054945"/>
    </source>
</evidence>
<sequence length="67" mass="7243">MNPQALNINNEDKSGGITGGKVIFSDAFQINQQCYQQGISDEAPPSHSRQVASYGVNLNKAFETILS</sequence>
<evidence type="ECO:0000313" key="1">
    <source>
        <dbReference type="EMBL" id="GIY56522.1"/>
    </source>
</evidence>
<name>A0AAV4UFE9_CAEEX</name>
<organism evidence="1 2">
    <name type="scientific">Caerostris extrusa</name>
    <name type="common">Bark spider</name>
    <name type="synonym">Caerostris bankana</name>
    <dbReference type="NCBI Taxonomy" id="172846"/>
    <lineage>
        <taxon>Eukaryota</taxon>
        <taxon>Metazoa</taxon>
        <taxon>Ecdysozoa</taxon>
        <taxon>Arthropoda</taxon>
        <taxon>Chelicerata</taxon>
        <taxon>Arachnida</taxon>
        <taxon>Araneae</taxon>
        <taxon>Araneomorphae</taxon>
        <taxon>Entelegynae</taxon>
        <taxon>Araneoidea</taxon>
        <taxon>Araneidae</taxon>
        <taxon>Caerostris</taxon>
    </lineage>
</organism>
<proteinExistence type="predicted"/>
<comment type="caution">
    <text evidence="1">The sequence shown here is derived from an EMBL/GenBank/DDBJ whole genome shotgun (WGS) entry which is preliminary data.</text>
</comment>
<keyword evidence="2" id="KW-1185">Reference proteome</keyword>
<dbReference type="EMBL" id="BPLR01012776">
    <property type="protein sequence ID" value="GIY56522.1"/>
    <property type="molecule type" value="Genomic_DNA"/>
</dbReference>